<sequence length="681" mass="73949">MGLPTVMSRDEVDKTTLGEIAEACHVSPGQIEDIYVCTPLQNRTMAESGIHSGASVIRLVLSLGADLDRDRWCAALRRVVSLNPVLRTRLVDCRFGLMQVVTNEEHYTRCLSEDVEQYIRDDEAQPFDLGVPLFRSAIIDRNLVLTMHHAVMDHSSMASLSTDIIRIYGGHAPEVRASFKAFVAYCLGIDKSAARSFWASRFKGAPAIFPKVKTGYTPHATQKMTRMITSNRIGAEVALAHIPLFIEASWALTAAAYAGSESVAYGLVLSGRTPALAGLETTLGPTITVVPIQVNVQRNMIVGEMIRERATALRRTVQEKLILRVHEEIGLSPSETPVIEGHGTGTQAGDPIEAGAFMAVLARERTPSNPLYIGSIKSNIGHLKGTSGILGMVKAIMMIQHGCILPNAGFEEFSQNIEGREKLKVATTTLPWPHNMPKRVLVTNFGEDRHLYAHGGFGGSNAAVLLEEAPTILRPSREFSNGTGHTNGISTNGISTNGTGPTVAIVGHDHANGDSVRRLFVLSAKLESSLTSYLSSFREYLDTGPESSSFATDLSYTLGQRRTHYAYRVAVTANSVSSLKDQLLTCKTSKAKDRSIAYAFTGQGAQHAQMATGLRRYKPFTTAISQAEAYLHTMGASWYLTEELNKQAPESRINNAEISQPACTAVQLALVILLKSWGVAP</sequence>
<feature type="domain" description="Ketosynthase family 3 (KS3)" evidence="1">
    <location>
        <begin position="1"/>
        <end position="468"/>
    </location>
</feature>
<dbReference type="EMBL" id="NCSJ02000422">
    <property type="protein sequence ID" value="RFU24629.1"/>
    <property type="molecule type" value="Genomic_DNA"/>
</dbReference>
<keyword evidence="3" id="KW-1185">Reference proteome</keyword>
<dbReference type="SUPFAM" id="SSF52777">
    <property type="entry name" value="CoA-dependent acyltransferases"/>
    <property type="match status" value="2"/>
</dbReference>
<dbReference type="SUPFAM" id="SSF53901">
    <property type="entry name" value="Thiolase-like"/>
    <property type="match status" value="1"/>
</dbReference>
<dbReference type="Pfam" id="PF02801">
    <property type="entry name" value="Ketoacyl-synt_C"/>
    <property type="match status" value="1"/>
</dbReference>
<dbReference type="Gene3D" id="3.40.47.10">
    <property type="match status" value="1"/>
</dbReference>
<dbReference type="InterPro" id="IPR050091">
    <property type="entry name" value="PKS_NRPS_Biosynth_Enz"/>
</dbReference>
<dbReference type="InterPro" id="IPR016039">
    <property type="entry name" value="Thiolase-like"/>
</dbReference>
<dbReference type="InterPro" id="IPR001227">
    <property type="entry name" value="Ac_transferase_dom_sf"/>
</dbReference>
<dbReference type="PANTHER" id="PTHR43775">
    <property type="entry name" value="FATTY ACID SYNTHASE"/>
    <property type="match status" value="1"/>
</dbReference>
<dbReference type="Pfam" id="PF00698">
    <property type="entry name" value="Acyl_transf_1"/>
    <property type="match status" value="1"/>
</dbReference>
<dbReference type="GO" id="GO:0044550">
    <property type="term" value="P:secondary metabolite biosynthetic process"/>
    <property type="evidence" value="ECO:0007669"/>
    <property type="project" value="TreeGrafter"/>
</dbReference>
<dbReference type="Gene3D" id="3.30.70.3290">
    <property type="match status" value="1"/>
</dbReference>
<reference evidence="2 3" key="1">
    <citation type="submission" date="2018-05" db="EMBL/GenBank/DDBJ databases">
        <title>Draft genome sequence of Scytalidium lignicola DSM 105466, a ubiquitous saprotrophic fungus.</title>
        <authorList>
            <person name="Buettner E."/>
            <person name="Gebauer A.M."/>
            <person name="Hofrichter M."/>
            <person name="Liers C."/>
            <person name="Kellner H."/>
        </authorList>
    </citation>
    <scope>NUCLEOTIDE SEQUENCE [LARGE SCALE GENOMIC DNA]</scope>
    <source>
        <strain evidence="2 3">DSM 105466</strain>
    </source>
</reference>
<dbReference type="SMART" id="SM00825">
    <property type="entry name" value="PKS_KS"/>
    <property type="match status" value="1"/>
</dbReference>
<organism evidence="2 3">
    <name type="scientific">Scytalidium lignicola</name>
    <name type="common">Hyphomycete</name>
    <dbReference type="NCBI Taxonomy" id="5539"/>
    <lineage>
        <taxon>Eukaryota</taxon>
        <taxon>Fungi</taxon>
        <taxon>Dikarya</taxon>
        <taxon>Ascomycota</taxon>
        <taxon>Pezizomycotina</taxon>
        <taxon>Leotiomycetes</taxon>
        <taxon>Leotiomycetes incertae sedis</taxon>
        <taxon>Scytalidium</taxon>
    </lineage>
</organism>
<dbReference type="GO" id="GO:0004312">
    <property type="term" value="F:fatty acid synthase activity"/>
    <property type="evidence" value="ECO:0007669"/>
    <property type="project" value="TreeGrafter"/>
</dbReference>
<dbReference type="Pfam" id="PF22621">
    <property type="entry name" value="CurL-like_PKS_C"/>
    <property type="match status" value="1"/>
</dbReference>
<dbReference type="InterPro" id="IPR014031">
    <property type="entry name" value="Ketoacyl_synth_C"/>
</dbReference>
<feature type="non-terminal residue" evidence="2">
    <location>
        <position position="681"/>
    </location>
</feature>
<feature type="non-terminal residue" evidence="2">
    <location>
        <position position="1"/>
    </location>
</feature>
<dbReference type="PROSITE" id="PS52004">
    <property type="entry name" value="KS3_2"/>
    <property type="match status" value="1"/>
</dbReference>
<dbReference type="PANTHER" id="PTHR43775:SF29">
    <property type="entry name" value="ASPERFURANONE POLYKETIDE SYNTHASE AFOG-RELATED"/>
    <property type="match status" value="1"/>
</dbReference>
<dbReference type="InterPro" id="IPR023213">
    <property type="entry name" value="CAT-like_dom_sf"/>
</dbReference>
<dbReference type="InterPro" id="IPR020841">
    <property type="entry name" value="PKS_Beta-ketoAc_synthase_dom"/>
</dbReference>
<dbReference type="OrthoDB" id="416786at2759"/>
<proteinExistence type="predicted"/>
<protein>
    <recommendedName>
        <fullName evidence="1">Ketosynthase family 3 (KS3) domain-containing protein</fullName>
    </recommendedName>
</protein>
<dbReference type="STRING" id="5539.A0A3E2GU30"/>
<evidence type="ECO:0000259" key="1">
    <source>
        <dbReference type="PROSITE" id="PS52004"/>
    </source>
</evidence>
<dbReference type="InterPro" id="IPR014043">
    <property type="entry name" value="Acyl_transferase_dom"/>
</dbReference>
<dbReference type="InterPro" id="IPR016035">
    <property type="entry name" value="Acyl_Trfase/lysoPLipase"/>
</dbReference>
<accession>A0A3E2GU30</accession>
<comment type="caution">
    <text evidence="2">The sequence shown here is derived from an EMBL/GenBank/DDBJ whole genome shotgun (WGS) entry which is preliminary data.</text>
</comment>
<evidence type="ECO:0000313" key="3">
    <source>
        <dbReference type="Proteomes" id="UP000258309"/>
    </source>
</evidence>
<dbReference type="Gene3D" id="3.40.366.10">
    <property type="entry name" value="Malonyl-Coenzyme A Acyl Carrier Protein, domain 2"/>
    <property type="match status" value="1"/>
</dbReference>
<dbReference type="Gene3D" id="3.30.559.10">
    <property type="entry name" value="Chloramphenicol acetyltransferase-like domain"/>
    <property type="match status" value="1"/>
</dbReference>
<dbReference type="GO" id="GO:0006633">
    <property type="term" value="P:fatty acid biosynthetic process"/>
    <property type="evidence" value="ECO:0007669"/>
    <property type="project" value="TreeGrafter"/>
</dbReference>
<dbReference type="AlphaFoldDB" id="A0A3E2GU30"/>
<dbReference type="Proteomes" id="UP000258309">
    <property type="component" value="Unassembled WGS sequence"/>
</dbReference>
<name>A0A3E2GU30_SCYLI</name>
<dbReference type="SUPFAM" id="SSF52151">
    <property type="entry name" value="FabD/lysophospholipase-like"/>
    <property type="match status" value="1"/>
</dbReference>
<dbReference type="CDD" id="cd00833">
    <property type="entry name" value="PKS"/>
    <property type="match status" value="1"/>
</dbReference>
<evidence type="ECO:0000313" key="2">
    <source>
        <dbReference type="EMBL" id="RFU24629.1"/>
    </source>
</evidence>
<gene>
    <name evidence="2" type="ORF">B7463_g11705</name>
</gene>